<evidence type="ECO:0000313" key="2">
    <source>
        <dbReference type="Proteomes" id="UP000324536"/>
    </source>
</evidence>
<reference evidence="1 2" key="1">
    <citation type="submission" date="2019-09" db="EMBL/GenBank/DDBJ databases">
        <title>Genome sequencing of strain KACC 21233.</title>
        <authorList>
            <person name="Heo J."/>
            <person name="Kim S.-J."/>
            <person name="Kim J.-S."/>
            <person name="Hong S.-B."/>
            <person name="Kwon S.-W."/>
        </authorList>
    </citation>
    <scope>NUCLEOTIDE SEQUENCE [LARGE SCALE GENOMIC DNA]</scope>
    <source>
        <strain evidence="1 2">KACC 21233</strain>
    </source>
</reference>
<dbReference type="PANTHER" id="PTHR42792:SF1">
    <property type="entry name" value="FLAGELLAR HOOK-ASSOCIATED PROTEIN 3"/>
    <property type="match status" value="1"/>
</dbReference>
<keyword evidence="1" id="KW-0969">Cilium</keyword>
<organism evidence="1 2">
    <name type="scientific">Acetobacter vaccinii</name>
    <dbReference type="NCBI Taxonomy" id="2592655"/>
    <lineage>
        <taxon>Bacteria</taxon>
        <taxon>Pseudomonadati</taxon>
        <taxon>Pseudomonadota</taxon>
        <taxon>Alphaproteobacteria</taxon>
        <taxon>Acetobacterales</taxon>
        <taxon>Acetobacteraceae</taxon>
        <taxon>Acetobacter</taxon>
    </lineage>
</organism>
<protein>
    <submittedName>
        <fullName evidence="1">Flagellin</fullName>
    </submittedName>
</protein>
<dbReference type="NCBIfam" id="NF006489">
    <property type="entry name" value="PRK08913.1"/>
    <property type="match status" value="1"/>
</dbReference>
<dbReference type="RefSeq" id="WP_149278582.1">
    <property type="nucleotide sequence ID" value="NZ_CP043506.1"/>
</dbReference>
<evidence type="ECO:0000313" key="1">
    <source>
        <dbReference type="EMBL" id="QEO16902.1"/>
    </source>
</evidence>
<dbReference type="OrthoDB" id="7260935at2"/>
<dbReference type="PANTHER" id="PTHR42792">
    <property type="entry name" value="FLAGELLIN"/>
    <property type="match status" value="1"/>
</dbReference>
<accession>A0A5C1YQ24</accession>
<keyword evidence="1" id="KW-0966">Cell projection</keyword>
<name>A0A5C1YQ24_9PROT</name>
<sequence length="361" mass="36999">MSTTVGQYGNFGSSLVLLSGIKAMGEQKTTLAWQTSTNILGQTYADLGDNRSSALSVTPKITQVASWQSNITVAQTSLTMTATALKQLVSMAQSLSTNLISMSGTTTSETVNSAAAEATSNLSAIATVLNTSNGSGYVFAGQNSTEPPITDSSSITTSSLATQIASLVSNLSTSGASSVLDDATTASADNTSGTSLFSSDLSVSGTDASALQSKIVTGDNTTVGVGIVATQSVTSSSATSPSTGSPIRDLIRDMMVVSSLKGMTSSSTGFTDLVSKLRTSIQSTVSQLTDMETSVGVTQNALTARSTLLTNMNLSLTTQLSNARDANYAVTASQLSDLNLRLQASYTLVADMKDMTLASYI</sequence>
<dbReference type="Gene3D" id="1.20.1330.10">
    <property type="entry name" value="f41 fragment of flagellin, N-terminal domain"/>
    <property type="match status" value="1"/>
</dbReference>
<dbReference type="InterPro" id="IPR001492">
    <property type="entry name" value="Flagellin"/>
</dbReference>
<keyword evidence="1" id="KW-0282">Flagellum</keyword>
<dbReference type="GO" id="GO:0005198">
    <property type="term" value="F:structural molecule activity"/>
    <property type="evidence" value="ECO:0007669"/>
    <property type="project" value="InterPro"/>
</dbReference>
<gene>
    <name evidence="1" type="ORF">FLP30_03330</name>
</gene>
<dbReference type="SUPFAM" id="SSF64518">
    <property type="entry name" value="Phase 1 flagellin"/>
    <property type="match status" value="1"/>
</dbReference>
<dbReference type="GO" id="GO:0009288">
    <property type="term" value="C:bacterial-type flagellum"/>
    <property type="evidence" value="ECO:0007669"/>
    <property type="project" value="InterPro"/>
</dbReference>
<dbReference type="Proteomes" id="UP000324536">
    <property type="component" value="Chromosome"/>
</dbReference>
<keyword evidence="2" id="KW-1185">Reference proteome</keyword>
<dbReference type="KEGG" id="acek:FLP30_03330"/>
<proteinExistence type="predicted"/>
<dbReference type="AlphaFoldDB" id="A0A5C1YQ24"/>
<dbReference type="EMBL" id="CP043506">
    <property type="protein sequence ID" value="QEO16902.1"/>
    <property type="molecule type" value="Genomic_DNA"/>
</dbReference>